<dbReference type="InterPro" id="IPR011042">
    <property type="entry name" value="6-blade_b-propeller_TolB-like"/>
</dbReference>
<gene>
    <name evidence="5" type="ORF">IZO911_LOCUS11546</name>
</gene>
<dbReference type="InterPro" id="IPR001258">
    <property type="entry name" value="NHL_repeat"/>
</dbReference>
<evidence type="ECO:0000256" key="4">
    <source>
        <dbReference type="PROSITE-ProRule" id="PRU00504"/>
    </source>
</evidence>
<sequence>MNRFSDIDCSFKKLPPIYGFLSEELVSIEKALEPIGSQIANLPYYIKIAKTYCHYPSEHGLTRDESASIYVYTMEWGEQTLYRILNKTLRNENRHLCKIWFPYLKLFDTALNKLPTVKEIVWRGITEDIGKNFHENQIITWLIVNSCSSKVSVIKGFLGNKKNSTTFLIEVLNGIKINIKNTTVMNRFSDIDCSFKRLTPVYGFLSEELVSIEKALEPIESQIANLPYYIKIAKEYCHYPSEHGLTRDESASIYIYTMEWGEQTLYRVLNKTLRNEDRHLLKVWFPYLRLFDTALNKLPTVKEIVWRGITEDIGKNFHENQIITWWSVNSCSSKVSVIKGFLGNKKNSTTFLIEVLNGIKVSGHTEHESEHEIILRMGTELRVKSDALEHPKGSYHVHLIEINGENNNDNNHALILASSINQMQLTTNQNSSQPKFNKWKQNAITVAGGNGQGQELNQLNRPTGIFIDKNKIIFIADCFNDRVVEWKCNANEGQIIAGGNGKGNRIDQLNCPTDIIVDQQNHSIIIADRGNRRVVQWLNQKQQILIHNIDCFRLTMDKHGFLNVSDWKKNEVRRWKMGEYYNEGIIVAGGNGQGNQLNQLSCPLFIFVDEEQSIYVSDGGNNRVMKWRKDAKEGTTVAGGNGQGGNLNQLSHPEGIIVDDLGQIYVADYGNHRIMRWCEGKEEGEIIVGRNSEGNQLNGPVGLSFDDEGNLYVTDRWNCRIVNFKIIL</sequence>
<protein>
    <recommendedName>
        <fullName evidence="7">NAD(+)--protein-arginine ADP-ribosyltransferase</fullName>
    </recommendedName>
</protein>
<dbReference type="Gene3D" id="2.120.10.30">
    <property type="entry name" value="TolB, C-terminal domain"/>
    <property type="match status" value="2"/>
</dbReference>
<evidence type="ECO:0000256" key="2">
    <source>
        <dbReference type="ARBA" id="ARBA00022737"/>
    </source>
</evidence>
<dbReference type="SUPFAM" id="SSF63829">
    <property type="entry name" value="Calcium-dependent phosphotriesterase"/>
    <property type="match status" value="1"/>
</dbReference>
<dbReference type="Pfam" id="PF01436">
    <property type="entry name" value="NHL"/>
    <property type="match status" value="2"/>
</dbReference>
<evidence type="ECO:0000313" key="6">
    <source>
        <dbReference type="Proteomes" id="UP000663860"/>
    </source>
</evidence>
<keyword evidence="2" id="KW-0677">Repeat</keyword>
<dbReference type="SUPFAM" id="SSF101898">
    <property type="entry name" value="NHL repeat"/>
    <property type="match status" value="1"/>
</dbReference>
<evidence type="ECO:0008006" key="7">
    <source>
        <dbReference type="Google" id="ProtNLM"/>
    </source>
</evidence>
<evidence type="ECO:0000313" key="5">
    <source>
        <dbReference type="EMBL" id="CAF0887754.1"/>
    </source>
</evidence>
<dbReference type="CDD" id="cd05819">
    <property type="entry name" value="NHL"/>
    <property type="match status" value="1"/>
</dbReference>
<dbReference type="Proteomes" id="UP000663860">
    <property type="component" value="Unassembled WGS sequence"/>
</dbReference>
<dbReference type="PROSITE" id="PS51125">
    <property type="entry name" value="NHL"/>
    <property type="match status" value="2"/>
</dbReference>
<keyword evidence="1" id="KW-0732">Signal</keyword>
<dbReference type="PANTHER" id="PTHR10680">
    <property type="entry name" value="PEPTIDYL-GLYCINE ALPHA-AMIDATING MONOOXYGENASE"/>
    <property type="match status" value="1"/>
</dbReference>
<feature type="repeat" description="NHL" evidence="4">
    <location>
        <begin position="644"/>
        <end position="674"/>
    </location>
</feature>
<keyword evidence="3" id="KW-0325">Glycoprotein</keyword>
<dbReference type="Gene3D" id="3.90.176.10">
    <property type="entry name" value="Toxin ADP-ribosyltransferase, Chain A, domain 1"/>
    <property type="match status" value="2"/>
</dbReference>
<dbReference type="SUPFAM" id="SSF56399">
    <property type="entry name" value="ADP-ribosylation"/>
    <property type="match status" value="2"/>
</dbReference>
<reference evidence="5" key="1">
    <citation type="submission" date="2021-02" db="EMBL/GenBank/DDBJ databases">
        <authorList>
            <person name="Nowell W R."/>
        </authorList>
    </citation>
    <scope>NUCLEOTIDE SEQUENCE</scope>
</reference>
<accession>A0A813YRI9</accession>
<comment type="caution">
    <text evidence="5">The sequence shown here is derived from an EMBL/GenBank/DDBJ whole genome shotgun (WGS) entry which is preliminary data.</text>
</comment>
<evidence type="ECO:0000256" key="3">
    <source>
        <dbReference type="ARBA" id="ARBA00023180"/>
    </source>
</evidence>
<dbReference type="AlphaFoldDB" id="A0A813YRI9"/>
<organism evidence="5 6">
    <name type="scientific">Adineta steineri</name>
    <dbReference type="NCBI Taxonomy" id="433720"/>
    <lineage>
        <taxon>Eukaryota</taxon>
        <taxon>Metazoa</taxon>
        <taxon>Spiralia</taxon>
        <taxon>Gnathifera</taxon>
        <taxon>Rotifera</taxon>
        <taxon>Eurotatoria</taxon>
        <taxon>Bdelloidea</taxon>
        <taxon>Adinetida</taxon>
        <taxon>Adinetidae</taxon>
        <taxon>Adineta</taxon>
    </lineage>
</organism>
<evidence type="ECO:0000256" key="1">
    <source>
        <dbReference type="ARBA" id="ARBA00022729"/>
    </source>
</evidence>
<feature type="repeat" description="NHL" evidence="4">
    <location>
        <begin position="684"/>
        <end position="727"/>
    </location>
</feature>
<dbReference type="PROSITE" id="PS51996">
    <property type="entry name" value="TR_MART"/>
    <property type="match status" value="1"/>
</dbReference>
<dbReference type="EMBL" id="CAJNOE010000086">
    <property type="protein sequence ID" value="CAF0887754.1"/>
    <property type="molecule type" value="Genomic_DNA"/>
</dbReference>
<dbReference type="PANTHER" id="PTHR10680:SF14">
    <property type="entry name" value="PEPTIDYL-GLYCINE ALPHA-AMIDATING MONOOXYGENASE"/>
    <property type="match status" value="1"/>
</dbReference>
<proteinExistence type="predicted"/>
<name>A0A813YRI9_9BILA</name>